<protein>
    <submittedName>
        <fullName evidence="1">Uncharacterized protein</fullName>
    </submittedName>
</protein>
<evidence type="ECO:0000313" key="2">
    <source>
        <dbReference type="Proteomes" id="UP000277212"/>
    </source>
</evidence>
<dbReference type="Proteomes" id="UP000277212">
    <property type="component" value="Unassembled WGS sequence"/>
</dbReference>
<proteinExistence type="predicted"/>
<name>A0A3M2S9A1_9HYPO</name>
<gene>
    <name evidence="1" type="ORF">CDV36_006189</name>
</gene>
<sequence length="67" mass="7699">MVKKGGRRHLRVLEARPLQRIAYIYPSRKIHDSLLGSHRDRMYCSAANLEVSLSVIRNLVSKAPRIT</sequence>
<dbReference type="AlphaFoldDB" id="A0A3M2S9A1"/>
<reference evidence="1 2" key="1">
    <citation type="submission" date="2017-06" db="EMBL/GenBank/DDBJ databases">
        <title>Comparative genomic analysis of Ambrosia Fusariam Clade fungi.</title>
        <authorList>
            <person name="Stajich J.E."/>
            <person name="Carrillo J."/>
            <person name="Kijimoto T."/>
            <person name="Eskalen A."/>
            <person name="O'Donnell K."/>
            <person name="Kasson M."/>
        </authorList>
    </citation>
    <scope>NUCLEOTIDE SEQUENCE [LARGE SCALE GENOMIC DNA]</scope>
    <source>
        <strain evidence="1">UCR3666</strain>
    </source>
</reference>
<evidence type="ECO:0000313" key="1">
    <source>
        <dbReference type="EMBL" id="RMJ14143.1"/>
    </source>
</evidence>
<organism evidence="1 2">
    <name type="scientific">Fusarium kuroshium</name>
    <dbReference type="NCBI Taxonomy" id="2010991"/>
    <lineage>
        <taxon>Eukaryota</taxon>
        <taxon>Fungi</taxon>
        <taxon>Dikarya</taxon>
        <taxon>Ascomycota</taxon>
        <taxon>Pezizomycotina</taxon>
        <taxon>Sordariomycetes</taxon>
        <taxon>Hypocreomycetidae</taxon>
        <taxon>Hypocreales</taxon>
        <taxon>Nectriaceae</taxon>
        <taxon>Fusarium</taxon>
        <taxon>Fusarium solani species complex</taxon>
    </lineage>
</organism>
<dbReference type="EMBL" id="NKUJ01000091">
    <property type="protein sequence ID" value="RMJ14143.1"/>
    <property type="molecule type" value="Genomic_DNA"/>
</dbReference>
<comment type="caution">
    <text evidence="1">The sequence shown here is derived from an EMBL/GenBank/DDBJ whole genome shotgun (WGS) entry which is preliminary data.</text>
</comment>
<keyword evidence="2" id="KW-1185">Reference proteome</keyword>
<accession>A0A3M2S9A1</accession>